<evidence type="ECO:0000313" key="4">
    <source>
        <dbReference type="EMBL" id="RIB35593.1"/>
    </source>
</evidence>
<name>A0A397WRA1_9ARCH</name>
<reference evidence="4 5" key="1">
    <citation type="journal article" date="2018" name="Syst. Appl. Microbiol.">
        <title>A new symbiotic nanoarchaeote (Candidatus Nanoclepta minutus) and its host (Zestosphaera tikiterensis gen. nov., sp. nov.) from a New Zealand hot spring.</title>
        <authorList>
            <person name="St John E."/>
            <person name="Liu Y."/>
            <person name="Podar M."/>
            <person name="Stott M.B."/>
            <person name="Meneghin J."/>
            <person name="Chen Z."/>
            <person name="Lagutin K."/>
            <person name="Mitchell K."/>
            <person name="Reysenbach A.L."/>
        </authorList>
    </citation>
    <scope>NUCLEOTIDE SEQUENCE [LARGE SCALE GENOMIC DNA]</scope>
    <source>
        <strain evidence="4">NZ3</strain>
    </source>
</reference>
<keyword evidence="1 3" id="KW-0689">Ribosomal protein</keyword>
<sequence length="94" mass="11047">MDIKILERRENKLLNREEVYAIANHRGEPTPKREDIKKKVAAMIGKSEDLIVVLKIISSYGLQRSKVILHVYNSKEDMMKVEPKYILKRNKIIQ</sequence>
<dbReference type="Pfam" id="PF01282">
    <property type="entry name" value="Ribosomal_S24e"/>
    <property type="match status" value="1"/>
</dbReference>
<dbReference type="GO" id="GO:0005840">
    <property type="term" value="C:ribosome"/>
    <property type="evidence" value="ECO:0007669"/>
    <property type="project" value="UniProtKB-KW"/>
</dbReference>
<protein>
    <recommendedName>
        <fullName evidence="3">Small ribosomal subunit protein eS24</fullName>
    </recommendedName>
</protein>
<dbReference type="InterPro" id="IPR012678">
    <property type="entry name" value="Ribosomal_uL23/eL15/eS24_sf"/>
</dbReference>
<organism evidence="4 5">
    <name type="scientific">Candidatus Nanoclepta minutus</name>
    <dbReference type="NCBI Taxonomy" id="1940235"/>
    <lineage>
        <taxon>Archaea</taxon>
        <taxon>Nanobdellota</taxon>
        <taxon>Candidatus Nanoclepta</taxon>
    </lineage>
</organism>
<evidence type="ECO:0000256" key="1">
    <source>
        <dbReference type="ARBA" id="ARBA00022980"/>
    </source>
</evidence>
<proteinExistence type="inferred from homology"/>
<dbReference type="PANTHER" id="PTHR10496">
    <property type="entry name" value="40S RIBOSOMAL PROTEIN S24"/>
    <property type="match status" value="1"/>
</dbReference>
<dbReference type="GO" id="GO:1990904">
    <property type="term" value="C:ribonucleoprotein complex"/>
    <property type="evidence" value="ECO:0007669"/>
    <property type="project" value="UniProtKB-KW"/>
</dbReference>
<keyword evidence="2 3" id="KW-0687">Ribonucleoprotein</keyword>
<dbReference type="InterPro" id="IPR012677">
    <property type="entry name" value="Nucleotide-bd_a/b_plait_sf"/>
</dbReference>
<evidence type="ECO:0000313" key="5">
    <source>
        <dbReference type="Proteomes" id="UP000266622"/>
    </source>
</evidence>
<dbReference type="EMBL" id="MWMI01000001">
    <property type="protein sequence ID" value="RIB35593.1"/>
    <property type="molecule type" value="Genomic_DNA"/>
</dbReference>
<dbReference type="GO" id="GO:0006412">
    <property type="term" value="P:translation"/>
    <property type="evidence" value="ECO:0007669"/>
    <property type="project" value="UniProtKB-UniRule"/>
</dbReference>
<dbReference type="HAMAP" id="MF_00545">
    <property type="entry name" value="Ribosomal_eS24"/>
    <property type="match status" value="1"/>
</dbReference>
<comment type="caution">
    <text evidence="4">The sequence shown here is derived from an EMBL/GenBank/DDBJ whole genome shotgun (WGS) entry which is preliminary data.</text>
</comment>
<dbReference type="Proteomes" id="UP000266622">
    <property type="component" value="Unassembled WGS sequence"/>
</dbReference>
<accession>A0A397WRA1</accession>
<evidence type="ECO:0000256" key="3">
    <source>
        <dbReference type="HAMAP-Rule" id="MF_00545"/>
    </source>
</evidence>
<dbReference type="GO" id="GO:0003735">
    <property type="term" value="F:structural constituent of ribosome"/>
    <property type="evidence" value="ECO:0007669"/>
    <property type="project" value="InterPro"/>
</dbReference>
<dbReference type="SUPFAM" id="SSF54189">
    <property type="entry name" value="Ribosomal proteins S24e, L23 and L15e"/>
    <property type="match status" value="1"/>
</dbReference>
<dbReference type="Gene3D" id="3.30.70.330">
    <property type="match status" value="1"/>
</dbReference>
<dbReference type="AlphaFoldDB" id="A0A397WRA1"/>
<evidence type="ECO:0000256" key="2">
    <source>
        <dbReference type="ARBA" id="ARBA00023274"/>
    </source>
</evidence>
<comment type="similarity">
    <text evidence="3">Belongs to the eukaryotic ribosomal protein eS24 family.</text>
</comment>
<gene>
    <name evidence="3" type="primary">rps24e</name>
    <name evidence="4" type="ORF">BXU00_00610</name>
</gene>
<dbReference type="InterPro" id="IPR001976">
    <property type="entry name" value="Ribosomal_eS24"/>
</dbReference>